<dbReference type="PATRIC" id="fig|1280949.3.peg.2189"/>
<dbReference type="InterPro" id="IPR005471">
    <property type="entry name" value="Tscrpt_reg_IclR_N"/>
</dbReference>
<dbReference type="PANTHER" id="PTHR30136:SF24">
    <property type="entry name" value="HTH-TYPE TRANSCRIPTIONAL REPRESSOR ALLR"/>
    <property type="match status" value="1"/>
</dbReference>
<dbReference type="GO" id="GO:0003700">
    <property type="term" value="F:DNA-binding transcription factor activity"/>
    <property type="evidence" value="ECO:0007669"/>
    <property type="project" value="TreeGrafter"/>
</dbReference>
<keyword evidence="7" id="KW-1185">Reference proteome</keyword>
<evidence type="ECO:0000256" key="2">
    <source>
        <dbReference type="ARBA" id="ARBA00023125"/>
    </source>
</evidence>
<dbReference type="InterPro" id="IPR036390">
    <property type="entry name" value="WH_DNA-bd_sf"/>
</dbReference>
<dbReference type="EMBL" id="ARYH01000001">
    <property type="protein sequence ID" value="KCZ86149.1"/>
    <property type="molecule type" value="Genomic_DNA"/>
</dbReference>
<dbReference type="InterPro" id="IPR050707">
    <property type="entry name" value="HTH_MetabolicPath_Reg"/>
</dbReference>
<dbReference type="InterPro" id="IPR036388">
    <property type="entry name" value="WH-like_DNA-bd_sf"/>
</dbReference>
<dbReference type="InterPro" id="IPR014757">
    <property type="entry name" value="Tscrpt_reg_IclR_C"/>
</dbReference>
<evidence type="ECO:0000313" key="6">
    <source>
        <dbReference type="EMBL" id="KCZ86149.1"/>
    </source>
</evidence>
<dbReference type="SUPFAM" id="SSF55781">
    <property type="entry name" value="GAF domain-like"/>
    <property type="match status" value="1"/>
</dbReference>
<dbReference type="Proteomes" id="UP000027446">
    <property type="component" value="Unassembled WGS sequence"/>
</dbReference>
<dbReference type="Pfam" id="PF01614">
    <property type="entry name" value="IclR_C"/>
    <property type="match status" value="1"/>
</dbReference>
<name>A0A069E843_9PROT</name>
<evidence type="ECO:0000256" key="3">
    <source>
        <dbReference type="ARBA" id="ARBA00023163"/>
    </source>
</evidence>
<evidence type="ECO:0000259" key="5">
    <source>
        <dbReference type="PROSITE" id="PS51078"/>
    </source>
</evidence>
<evidence type="ECO:0000259" key="4">
    <source>
        <dbReference type="PROSITE" id="PS51077"/>
    </source>
</evidence>
<keyword evidence="2" id="KW-0238">DNA-binding</keyword>
<dbReference type="SUPFAM" id="SSF46785">
    <property type="entry name" value="Winged helix' DNA-binding domain"/>
    <property type="match status" value="1"/>
</dbReference>
<dbReference type="SMART" id="SM00346">
    <property type="entry name" value="HTH_ICLR"/>
    <property type="match status" value="1"/>
</dbReference>
<evidence type="ECO:0000313" key="7">
    <source>
        <dbReference type="Proteomes" id="UP000027446"/>
    </source>
</evidence>
<dbReference type="GO" id="GO:0003677">
    <property type="term" value="F:DNA binding"/>
    <property type="evidence" value="ECO:0007669"/>
    <property type="project" value="UniProtKB-KW"/>
</dbReference>
<evidence type="ECO:0000256" key="1">
    <source>
        <dbReference type="ARBA" id="ARBA00023015"/>
    </source>
</evidence>
<dbReference type="Pfam" id="PF09339">
    <property type="entry name" value="HTH_IclR"/>
    <property type="match status" value="1"/>
</dbReference>
<accession>A0A069E843</accession>
<dbReference type="PROSITE" id="PS51078">
    <property type="entry name" value="ICLR_ED"/>
    <property type="match status" value="1"/>
</dbReference>
<feature type="domain" description="HTH iclR-type" evidence="4">
    <location>
        <begin position="6"/>
        <end position="65"/>
    </location>
</feature>
<dbReference type="PROSITE" id="PS51077">
    <property type="entry name" value="HTH_ICLR"/>
    <property type="match status" value="1"/>
</dbReference>
<keyword evidence="3" id="KW-0804">Transcription</keyword>
<dbReference type="STRING" id="1280949.HAD_10700"/>
<dbReference type="RefSeq" id="WP_051596140.1">
    <property type="nucleotide sequence ID" value="NZ_ARYH01000001.1"/>
</dbReference>
<comment type="caution">
    <text evidence="6">The sequence shown here is derived from an EMBL/GenBank/DDBJ whole genome shotgun (WGS) entry which is preliminary data.</text>
</comment>
<dbReference type="Gene3D" id="3.30.450.40">
    <property type="match status" value="1"/>
</dbReference>
<dbReference type="AlphaFoldDB" id="A0A069E843"/>
<dbReference type="eggNOG" id="COG1414">
    <property type="taxonomic scope" value="Bacteria"/>
</dbReference>
<feature type="domain" description="IclR-ED" evidence="5">
    <location>
        <begin position="69"/>
        <end position="252"/>
    </location>
</feature>
<dbReference type="PANTHER" id="PTHR30136">
    <property type="entry name" value="HELIX-TURN-HELIX TRANSCRIPTIONAL REGULATOR, ICLR FAMILY"/>
    <property type="match status" value="1"/>
</dbReference>
<dbReference type="GO" id="GO:0045892">
    <property type="term" value="P:negative regulation of DNA-templated transcription"/>
    <property type="evidence" value="ECO:0007669"/>
    <property type="project" value="TreeGrafter"/>
</dbReference>
<protein>
    <submittedName>
        <fullName evidence="6">Putative transcriptional regulator</fullName>
    </submittedName>
</protein>
<sequence length="262" mass="28074">MARMHTTSLEKSLALLREIVADGGNTPFNEVASRIDLPASTAYRLVSQLVEAGFASRYGPNIIGPGLAATLLYGRNDIAALMARLARPLLKKLSSETGLTSHLGVFENGMVTYKVRMPGRPPRAADFTREGMQLEAYCSAVGKVLLAGLNDQALNEYLSEGAFVPLTSQTIVDPVALRTEILSIRKSNVAIDDREVAEDMICLAVPVTGPDGETVAALSVSMPYSAKAPPTPMAFHKPLQRCALALSNLLRSNKRLPEPDGV</sequence>
<proteinExistence type="predicted"/>
<dbReference type="InterPro" id="IPR029016">
    <property type="entry name" value="GAF-like_dom_sf"/>
</dbReference>
<reference evidence="6 7" key="1">
    <citation type="journal article" date="2014" name="Antonie Van Leeuwenhoek">
        <title>Hyphomonas beringensis sp. nov. and Hyphomonas chukchiensis sp. nov., isolated from surface seawater of the Bering Sea and Chukchi Sea.</title>
        <authorList>
            <person name="Li C."/>
            <person name="Lai Q."/>
            <person name="Li G."/>
            <person name="Dong C."/>
            <person name="Wang J."/>
            <person name="Liao Y."/>
            <person name="Shao Z."/>
        </authorList>
    </citation>
    <scope>NUCLEOTIDE SEQUENCE [LARGE SCALE GENOMIC DNA]</scope>
    <source>
        <strain evidence="6 7">MHS-3</strain>
    </source>
</reference>
<organism evidence="6 7">
    <name type="scientific">Hyphomonas adhaerens MHS-3</name>
    <dbReference type="NCBI Taxonomy" id="1280949"/>
    <lineage>
        <taxon>Bacteria</taxon>
        <taxon>Pseudomonadati</taxon>
        <taxon>Pseudomonadota</taxon>
        <taxon>Alphaproteobacteria</taxon>
        <taxon>Hyphomonadales</taxon>
        <taxon>Hyphomonadaceae</taxon>
        <taxon>Hyphomonas</taxon>
    </lineage>
</organism>
<gene>
    <name evidence="6" type="ORF">HAD_10700</name>
</gene>
<keyword evidence="1" id="KW-0805">Transcription regulation</keyword>
<dbReference type="Gene3D" id="1.10.10.10">
    <property type="entry name" value="Winged helix-like DNA-binding domain superfamily/Winged helix DNA-binding domain"/>
    <property type="match status" value="1"/>
</dbReference>